<comment type="caution">
    <text evidence="3">The sequence shown here is derived from an EMBL/GenBank/DDBJ whole genome shotgun (WGS) entry which is preliminary data.</text>
</comment>
<dbReference type="Proteomes" id="UP001519667">
    <property type="component" value="Unassembled WGS sequence"/>
</dbReference>
<keyword evidence="1" id="KW-1133">Transmembrane helix</keyword>
<proteinExistence type="predicted"/>
<accession>A0ABS5XF90</accession>
<keyword evidence="1" id="KW-0812">Transmembrane</keyword>
<dbReference type="RefSeq" id="WP_215373061.1">
    <property type="nucleotide sequence ID" value="NZ_JAGTIS010000004.1"/>
</dbReference>
<gene>
    <name evidence="3" type="ORF">J7302_09425</name>
</gene>
<dbReference type="EMBL" id="JAGTIS010000004">
    <property type="protein sequence ID" value="MBT8766347.1"/>
    <property type="molecule type" value="Genomic_DNA"/>
</dbReference>
<evidence type="ECO:0000259" key="2">
    <source>
        <dbReference type="Pfam" id="PF07811"/>
    </source>
</evidence>
<dbReference type="Pfam" id="PF07811">
    <property type="entry name" value="TadE"/>
    <property type="match status" value="1"/>
</dbReference>
<evidence type="ECO:0000313" key="3">
    <source>
        <dbReference type="EMBL" id="MBT8766347.1"/>
    </source>
</evidence>
<name>A0ABS5XF90_9GAMM</name>
<keyword evidence="4" id="KW-1185">Reference proteome</keyword>
<feature type="domain" description="TadE-like" evidence="2">
    <location>
        <begin position="10"/>
        <end position="50"/>
    </location>
</feature>
<reference evidence="3 4" key="1">
    <citation type="submission" date="2021-04" db="EMBL/GenBank/DDBJ databases">
        <title>Pseudomonas boanensis sp. nov., a bacterium isolated from river water used for household purposes in Boane District, Mozambique.</title>
        <authorList>
            <person name="Nicklasson M."/>
            <person name="Martin-Rodriguez A.J."/>
            <person name="Thorell K."/>
            <person name="Neves L."/>
            <person name="Mussagy A."/>
            <person name="Rydberg H.A."/>
            <person name="Hernroth B."/>
            <person name="Svensson-Stadler L."/>
            <person name="Sjoling A."/>
        </authorList>
    </citation>
    <scope>NUCLEOTIDE SEQUENCE [LARGE SCALE GENOMIC DNA]</scope>
    <source>
        <strain evidence="3 4">DB1</strain>
    </source>
</reference>
<keyword evidence="1" id="KW-0472">Membrane</keyword>
<evidence type="ECO:0000313" key="4">
    <source>
        <dbReference type="Proteomes" id="UP001519667"/>
    </source>
</evidence>
<sequence>MGKKRMQGLYTVEFALVGLVLFVLLFGVLEMGRLYFTVNALNEVVRRGARLAAVCTVTDEDIRQRAIFNAAGTGGVGESQLVRGLETADVKLSYLDENGLPVSAPSTTDFSKIRYVRLVIDQFSFSLLIPGFGGGVTLPTFRAILPRESLGYDGATEVPTRC</sequence>
<dbReference type="InterPro" id="IPR012495">
    <property type="entry name" value="TadE-like_dom"/>
</dbReference>
<evidence type="ECO:0000256" key="1">
    <source>
        <dbReference type="SAM" id="Phobius"/>
    </source>
</evidence>
<organism evidence="3 4">
    <name type="scientific">Metapseudomonas boanensis</name>
    <dbReference type="NCBI Taxonomy" id="2822138"/>
    <lineage>
        <taxon>Bacteria</taxon>
        <taxon>Pseudomonadati</taxon>
        <taxon>Pseudomonadota</taxon>
        <taxon>Gammaproteobacteria</taxon>
        <taxon>Pseudomonadales</taxon>
        <taxon>Pseudomonadaceae</taxon>
        <taxon>Metapseudomonas</taxon>
    </lineage>
</organism>
<feature type="transmembrane region" description="Helical" evidence="1">
    <location>
        <begin position="12"/>
        <end position="36"/>
    </location>
</feature>
<protein>
    <submittedName>
        <fullName evidence="3">Pilus assembly protein</fullName>
    </submittedName>
</protein>